<feature type="domain" description="Response regulatory" evidence="2">
    <location>
        <begin position="18"/>
        <end position="140"/>
    </location>
</feature>
<feature type="modified residue" description="4-aspartylphosphate" evidence="1">
    <location>
        <position position="70"/>
    </location>
</feature>
<dbReference type="PANTHER" id="PTHR33121">
    <property type="entry name" value="CYCLIC DI-GMP PHOSPHODIESTERASE PDEF"/>
    <property type="match status" value="1"/>
</dbReference>
<dbReference type="PROSITE" id="PS50883">
    <property type="entry name" value="EAL"/>
    <property type="match status" value="1"/>
</dbReference>
<dbReference type="SMART" id="SM00448">
    <property type="entry name" value="REC"/>
    <property type="match status" value="1"/>
</dbReference>
<dbReference type="GO" id="GO:0071111">
    <property type="term" value="F:cyclic-guanylate-specific phosphodiesterase activity"/>
    <property type="evidence" value="ECO:0007669"/>
    <property type="project" value="InterPro"/>
</dbReference>
<evidence type="ECO:0000259" key="2">
    <source>
        <dbReference type="PROSITE" id="PS50110"/>
    </source>
</evidence>
<dbReference type="InterPro" id="IPR050706">
    <property type="entry name" value="Cyclic-di-GMP_PDE-like"/>
</dbReference>
<dbReference type="SUPFAM" id="SSF141868">
    <property type="entry name" value="EAL domain-like"/>
    <property type="match status" value="1"/>
</dbReference>
<gene>
    <name evidence="4" type="ORF">EMK97_00335</name>
</gene>
<proteinExistence type="predicted"/>
<dbReference type="EMBL" id="CP034759">
    <property type="protein sequence ID" value="QBG34296.1"/>
    <property type="molecule type" value="Genomic_DNA"/>
</dbReference>
<dbReference type="Gene3D" id="3.20.20.450">
    <property type="entry name" value="EAL domain"/>
    <property type="match status" value="1"/>
</dbReference>
<dbReference type="Proteomes" id="UP000290244">
    <property type="component" value="Chromosome"/>
</dbReference>
<dbReference type="Pfam" id="PF00072">
    <property type="entry name" value="Response_reg"/>
    <property type="match status" value="1"/>
</dbReference>
<name>A0A4P6P037_9GAMM</name>
<evidence type="ECO:0000313" key="4">
    <source>
        <dbReference type="EMBL" id="QBG34296.1"/>
    </source>
</evidence>
<dbReference type="SMART" id="SM00052">
    <property type="entry name" value="EAL"/>
    <property type="match status" value="1"/>
</dbReference>
<dbReference type="Gene3D" id="3.40.50.2300">
    <property type="match status" value="1"/>
</dbReference>
<organism evidence="4 5">
    <name type="scientific">Litorilituus sediminis</name>
    <dbReference type="NCBI Taxonomy" id="718192"/>
    <lineage>
        <taxon>Bacteria</taxon>
        <taxon>Pseudomonadati</taxon>
        <taxon>Pseudomonadota</taxon>
        <taxon>Gammaproteobacteria</taxon>
        <taxon>Alteromonadales</taxon>
        <taxon>Colwelliaceae</taxon>
        <taxon>Litorilituus</taxon>
    </lineage>
</organism>
<dbReference type="CDD" id="cd01948">
    <property type="entry name" value="EAL"/>
    <property type="match status" value="1"/>
</dbReference>
<reference evidence="4 5" key="1">
    <citation type="submission" date="2018-12" db="EMBL/GenBank/DDBJ databases">
        <title>Complete genome of Litorilituus sediminis.</title>
        <authorList>
            <person name="Liu A."/>
            <person name="Rong J."/>
        </authorList>
    </citation>
    <scope>NUCLEOTIDE SEQUENCE [LARGE SCALE GENOMIC DNA]</scope>
    <source>
        <strain evidence="4 5">JCM 17549</strain>
    </source>
</reference>
<dbReference type="KEGG" id="lsd:EMK97_00335"/>
<sequence length="406" mass="46385">MESKMDVNTQTKGFDWINVLLVDDSSAILDYVSTVLEQNFNISNIHAASSAPEAMQVLRQSKHINLLFLDLNMPNVDGIQLLEQIHRLQYKGYIVIMSGISTQIISSVENLTKKYGLNYIGTLLKPIHENDFIHIIDKIGTSRRKLEQRESLKTYEIIRAIKNNHIEVLYQPQVDLVARKFMGVEALCRMKHPRLGMVSPDRFIDKAEESELIIHITLAVFKKAMQDWKKWYLNGLNIKLSINVSPVALQQAEFADTVFMLLAQYAMKPKNLCLEVTEGVLADDQIQELANLNRLSMRGVEIALDDFGQSHSTIERLQKLPINYLKLDKSYFIDNKGNLNQLSLINSSLSLAKKLNIRTIAEGVEDSSIMSLVTEMGCDYAQGYYIGRPLEAKRVVYWKREWDSIT</sequence>
<keyword evidence="5" id="KW-1185">Reference proteome</keyword>
<evidence type="ECO:0000313" key="5">
    <source>
        <dbReference type="Proteomes" id="UP000290244"/>
    </source>
</evidence>
<feature type="domain" description="EAL" evidence="3">
    <location>
        <begin position="150"/>
        <end position="403"/>
    </location>
</feature>
<dbReference type="InterPro" id="IPR001789">
    <property type="entry name" value="Sig_transdc_resp-reg_receiver"/>
</dbReference>
<dbReference type="InterPro" id="IPR001633">
    <property type="entry name" value="EAL_dom"/>
</dbReference>
<dbReference type="RefSeq" id="WP_130598368.1">
    <property type="nucleotide sequence ID" value="NZ_CP034759.1"/>
</dbReference>
<dbReference type="PROSITE" id="PS50110">
    <property type="entry name" value="RESPONSE_REGULATORY"/>
    <property type="match status" value="1"/>
</dbReference>
<dbReference type="PANTHER" id="PTHR33121:SF70">
    <property type="entry name" value="SIGNALING PROTEIN YKOW"/>
    <property type="match status" value="1"/>
</dbReference>
<keyword evidence="1" id="KW-0597">Phosphoprotein</keyword>
<dbReference type="InterPro" id="IPR011006">
    <property type="entry name" value="CheY-like_superfamily"/>
</dbReference>
<evidence type="ECO:0000259" key="3">
    <source>
        <dbReference type="PROSITE" id="PS50883"/>
    </source>
</evidence>
<dbReference type="GO" id="GO:0000160">
    <property type="term" value="P:phosphorelay signal transduction system"/>
    <property type="evidence" value="ECO:0007669"/>
    <property type="project" value="InterPro"/>
</dbReference>
<dbReference type="InterPro" id="IPR035919">
    <property type="entry name" value="EAL_sf"/>
</dbReference>
<dbReference type="OrthoDB" id="9812358at2"/>
<dbReference type="AlphaFoldDB" id="A0A4P6P037"/>
<dbReference type="Pfam" id="PF00563">
    <property type="entry name" value="EAL"/>
    <property type="match status" value="1"/>
</dbReference>
<dbReference type="SUPFAM" id="SSF52172">
    <property type="entry name" value="CheY-like"/>
    <property type="match status" value="1"/>
</dbReference>
<protein>
    <submittedName>
        <fullName evidence="4">EAL domain-containing protein</fullName>
    </submittedName>
</protein>
<accession>A0A4P6P037</accession>
<evidence type="ECO:0000256" key="1">
    <source>
        <dbReference type="PROSITE-ProRule" id="PRU00169"/>
    </source>
</evidence>